<evidence type="ECO:0000313" key="3">
    <source>
        <dbReference type="Proteomes" id="UP000662973"/>
    </source>
</evidence>
<accession>A0A897N777</accession>
<evidence type="ECO:0000313" key="1">
    <source>
        <dbReference type="EMBL" id="QSG08301.1"/>
    </source>
</evidence>
<accession>A0A897NJG5</accession>
<dbReference type="EMBL" id="CP064789">
    <property type="protein sequence ID" value="QSG12584.1"/>
    <property type="molecule type" value="Genomic_DNA"/>
</dbReference>
<dbReference type="Pfam" id="PF13379">
    <property type="entry name" value="NMT1_2"/>
    <property type="match status" value="1"/>
</dbReference>
<dbReference type="Proteomes" id="UP000662973">
    <property type="component" value="Chromosome"/>
</dbReference>
<reference evidence="1 3" key="1">
    <citation type="submission" date="2020-11" db="EMBL/GenBank/DDBJ databases">
        <title>Carbohydrate-dependent, anaerobic sulfur respiration: A novel catabolism in halophilic archaea.</title>
        <authorList>
            <person name="Sorokin D.Y."/>
            <person name="Messina E."/>
            <person name="Smedile F."/>
            <person name="La Cono V."/>
            <person name="Hallsworth J.E."/>
            <person name="Yakimov M.M."/>
        </authorList>
    </citation>
    <scope>NUCLEOTIDE SEQUENCE [LARGE SCALE GENOMIC DNA]</scope>
    <source>
        <strain evidence="2">HSR-Bgl</strain>
        <strain evidence="1 3">HSR12-2</strain>
    </source>
</reference>
<proteinExistence type="predicted"/>
<evidence type="ECO:0000313" key="2">
    <source>
        <dbReference type="EMBL" id="QSG12584.1"/>
    </source>
</evidence>
<gene>
    <name evidence="1" type="primary">tauA2</name>
    <name evidence="2" type="synonym">tauA3</name>
    <name evidence="2" type="ORF">HSBGL_2177</name>
    <name evidence="1" type="ORF">HSR122_0897</name>
</gene>
<dbReference type="KEGG" id="hds:HSR122_0897"/>
<organism evidence="1 3">
    <name type="scientific">Halapricum desulfuricans</name>
    <dbReference type="NCBI Taxonomy" id="2841257"/>
    <lineage>
        <taxon>Archaea</taxon>
        <taxon>Methanobacteriati</taxon>
        <taxon>Methanobacteriota</taxon>
        <taxon>Stenosarchaea group</taxon>
        <taxon>Halobacteria</taxon>
        <taxon>Halobacteriales</taxon>
        <taxon>Haloarculaceae</taxon>
        <taxon>Halapricum</taxon>
    </lineage>
</organism>
<dbReference type="AlphaFoldDB" id="A0A897N777"/>
<dbReference type="EMBL" id="CP064788">
    <property type="protein sequence ID" value="QSG08301.1"/>
    <property type="molecule type" value="Genomic_DNA"/>
</dbReference>
<dbReference type="SUPFAM" id="SSF53850">
    <property type="entry name" value="Periplasmic binding protein-like II"/>
    <property type="match status" value="1"/>
</dbReference>
<keyword evidence="3" id="KW-1185">Reference proteome</keyword>
<dbReference type="Proteomes" id="UP000663305">
    <property type="component" value="Chromosome"/>
</dbReference>
<protein>
    <submittedName>
        <fullName evidence="1">ABC-type nitrate/sulfonate/bicarbonate transportsystem, periplasmic component</fullName>
    </submittedName>
</protein>
<sequence length="356" mass="38529">MQPLPATVSINDPGPSYPVMANRETRISRRTYLAGTAAATTGLAGCSVLGGSTGELTVAYMPIFPDLQYFVMDEQGYFDDIDRKVVGEEFTDGPSIVKAYGGGEIDIAMFGVVPAMILVDRGLPAKVTAANIKEPMAILAHEELGPLWDEHGSDAFDVWQEERGEPFRFGTFPQGSVPDILLRYWLEQEGIEPGGDVDIIEIGGANAVWQALANDEIDGTSIMEPVPTRVQSESVPYETFRTAARIMPGQPAAVTLMSDAVRDSEVATQFLDAHVRANEYIQDNPEPTAEIVEDGIGLDSDLALSALQGPLSNFVTDPREIENGTAIFSEFAARTGKLDDPLSPDEIFDYSVYEGI</sequence>
<dbReference type="Gene3D" id="3.40.190.10">
    <property type="entry name" value="Periplasmic binding protein-like II"/>
    <property type="match status" value="2"/>
</dbReference>
<name>A0A897N777_9EURY</name>
<dbReference type="PANTHER" id="PTHR30024">
    <property type="entry name" value="ALIPHATIC SULFONATES-BINDING PROTEIN-RELATED"/>
    <property type="match status" value="1"/>
</dbReference>